<dbReference type="PANTHER" id="PTHR34406">
    <property type="entry name" value="PROTEIN YCEI"/>
    <property type="match status" value="1"/>
</dbReference>
<dbReference type="SUPFAM" id="SSF101874">
    <property type="entry name" value="YceI-like"/>
    <property type="match status" value="1"/>
</dbReference>
<dbReference type="AlphaFoldDB" id="A0A2K3UTB2"/>
<dbReference type="InterPro" id="IPR007372">
    <property type="entry name" value="Lipid/polyisoprenoid-bd_YceI"/>
</dbReference>
<dbReference type="InterPro" id="IPR036761">
    <property type="entry name" value="TTHA0802/YceI-like_sf"/>
</dbReference>
<keyword evidence="3" id="KW-1185">Reference proteome</keyword>
<dbReference type="EMBL" id="PPPD01000002">
    <property type="protein sequence ID" value="PNY79740.1"/>
    <property type="molecule type" value="Genomic_DNA"/>
</dbReference>
<dbReference type="Gene3D" id="2.40.128.110">
    <property type="entry name" value="Lipid/polyisoprenoid-binding, YceI-like"/>
    <property type="match status" value="1"/>
</dbReference>
<name>A0A2K3UTB2_9DEIO</name>
<evidence type="ECO:0000313" key="3">
    <source>
        <dbReference type="Proteomes" id="UP000236379"/>
    </source>
</evidence>
<dbReference type="PANTHER" id="PTHR34406:SF1">
    <property type="entry name" value="PROTEIN YCEI"/>
    <property type="match status" value="1"/>
</dbReference>
<feature type="domain" description="Lipid/polyisoprenoid-binding YceI-like" evidence="1">
    <location>
        <begin position="48"/>
        <end position="210"/>
    </location>
</feature>
<dbReference type="RefSeq" id="WP_103313724.1">
    <property type="nucleotide sequence ID" value="NZ_PPPD01000002.1"/>
</dbReference>
<dbReference type="OrthoDB" id="68913at2"/>
<evidence type="ECO:0000259" key="1">
    <source>
        <dbReference type="SMART" id="SM00867"/>
    </source>
</evidence>
<gene>
    <name evidence="2" type="ORF">CVO96_17455</name>
</gene>
<evidence type="ECO:0000313" key="2">
    <source>
        <dbReference type="EMBL" id="PNY79740.1"/>
    </source>
</evidence>
<dbReference type="Pfam" id="PF04264">
    <property type="entry name" value="YceI"/>
    <property type="match status" value="1"/>
</dbReference>
<proteinExistence type="predicted"/>
<accession>A0A2K3UTB2</accession>
<dbReference type="Proteomes" id="UP000236379">
    <property type="component" value="Unassembled WGS sequence"/>
</dbReference>
<comment type="caution">
    <text evidence="2">The sequence shown here is derived from an EMBL/GenBank/DDBJ whole genome shotgun (WGS) entry which is preliminary data.</text>
</comment>
<protein>
    <recommendedName>
        <fullName evidence="1">Lipid/polyisoprenoid-binding YceI-like domain-containing protein</fullName>
    </recommendedName>
</protein>
<organism evidence="2 3">
    <name type="scientific">Deinococcus koreensis</name>
    <dbReference type="NCBI Taxonomy" id="2054903"/>
    <lineage>
        <taxon>Bacteria</taxon>
        <taxon>Thermotogati</taxon>
        <taxon>Deinococcota</taxon>
        <taxon>Deinococci</taxon>
        <taxon>Deinococcales</taxon>
        <taxon>Deinococcaceae</taxon>
        <taxon>Deinococcus</taxon>
    </lineage>
</organism>
<sequence>MNGITAPIHLLSHSGFHLPSRRVGAALAVVSLGAALGLSAYLGAGPQPITVTDASGAATFNFRVTGIPVPGQLGQVQPRVTFDPRDLTTAHGVVIVNLAKLNTGIALRDEHARNYIGAHAHPQARFTFASLSGATAIRPGQTVLATVEGQLDLNGVSVPLRAPVTLTYPPGGSVITVKTAFDVTFKDHHISIPGADPRTDVNVEFRLPVHR</sequence>
<reference evidence="2 3" key="1">
    <citation type="submission" date="2018-01" db="EMBL/GenBank/DDBJ databases">
        <title>Deinococcus koreensis sp. nov., a radiation-resistant bacterium isolated from river water.</title>
        <authorList>
            <person name="Choi A."/>
        </authorList>
    </citation>
    <scope>NUCLEOTIDE SEQUENCE [LARGE SCALE GENOMIC DNA]</scope>
    <source>
        <strain evidence="2 3">SJW1-2</strain>
    </source>
</reference>
<dbReference type="SMART" id="SM00867">
    <property type="entry name" value="YceI"/>
    <property type="match status" value="1"/>
</dbReference>